<keyword evidence="1" id="KW-1133">Transmembrane helix</keyword>
<organism evidence="2 3">
    <name type="scientific">Aspergillus candidus</name>
    <dbReference type="NCBI Taxonomy" id="41067"/>
    <lineage>
        <taxon>Eukaryota</taxon>
        <taxon>Fungi</taxon>
        <taxon>Dikarya</taxon>
        <taxon>Ascomycota</taxon>
        <taxon>Pezizomycotina</taxon>
        <taxon>Eurotiomycetes</taxon>
        <taxon>Eurotiomycetidae</taxon>
        <taxon>Eurotiales</taxon>
        <taxon>Aspergillaceae</taxon>
        <taxon>Aspergillus</taxon>
        <taxon>Aspergillus subgen. Circumdati</taxon>
    </lineage>
</organism>
<dbReference type="AlphaFoldDB" id="A0A2I2FBP0"/>
<dbReference type="Proteomes" id="UP000234585">
    <property type="component" value="Unassembled WGS sequence"/>
</dbReference>
<dbReference type="EMBL" id="KZ559138">
    <property type="protein sequence ID" value="PLB38049.1"/>
    <property type="molecule type" value="Genomic_DNA"/>
</dbReference>
<evidence type="ECO:0000313" key="3">
    <source>
        <dbReference type="Proteomes" id="UP000234585"/>
    </source>
</evidence>
<keyword evidence="1" id="KW-0472">Membrane</keyword>
<keyword evidence="1" id="KW-0812">Transmembrane</keyword>
<name>A0A2I2FBP0_ASPCN</name>
<evidence type="ECO:0000256" key="1">
    <source>
        <dbReference type="SAM" id="Phobius"/>
    </source>
</evidence>
<feature type="transmembrane region" description="Helical" evidence="1">
    <location>
        <begin position="6"/>
        <end position="21"/>
    </location>
</feature>
<proteinExistence type="predicted"/>
<accession>A0A2I2FBP0</accession>
<gene>
    <name evidence="2" type="ORF">BDW47DRAFT_105741</name>
</gene>
<reference evidence="2 3" key="1">
    <citation type="submission" date="2017-12" db="EMBL/GenBank/DDBJ databases">
        <authorList>
            <consortium name="DOE Joint Genome Institute"/>
            <person name="Haridas S."/>
            <person name="Kjaerbolling I."/>
            <person name="Vesth T.C."/>
            <person name="Frisvad J.C."/>
            <person name="Nybo J.L."/>
            <person name="Theobald S."/>
            <person name="Kuo A."/>
            <person name="Bowyer P."/>
            <person name="Matsuda Y."/>
            <person name="Mondo S."/>
            <person name="Lyhne E.K."/>
            <person name="Kogle M.E."/>
            <person name="Clum A."/>
            <person name="Lipzen A."/>
            <person name="Salamov A."/>
            <person name="Ngan C.Y."/>
            <person name="Daum C."/>
            <person name="Chiniquy J."/>
            <person name="Barry K."/>
            <person name="LaButti K."/>
            <person name="Simmons B.A."/>
            <person name="Magnuson J.K."/>
            <person name="Mortensen U.H."/>
            <person name="Larsen T.O."/>
            <person name="Grigoriev I.V."/>
            <person name="Baker S.E."/>
            <person name="Andersen M.R."/>
            <person name="Nordberg H.P."/>
            <person name="Cantor M.N."/>
            <person name="Hua S.X."/>
        </authorList>
    </citation>
    <scope>NUCLEOTIDE SEQUENCE [LARGE SCALE GENOMIC DNA]</scope>
    <source>
        <strain evidence="2 3">CBS 102.13</strain>
    </source>
</reference>
<keyword evidence="3" id="KW-1185">Reference proteome</keyword>
<dbReference type="RefSeq" id="XP_024672061.1">
    <property type="nucleotide sequence ID" value="XM_024812628.1"/>
</dbReference>
<dbReference type="GeneID" id="36519788"/>
<feature type="transmembrane region" description="Helical" evidence="1">
    <location>
        <begin position="42"/>
        <end position="63"/>
    </location>
</feature>
<evidence type="ECO:0000313" key="2">
    <source>
        <dbReference type="EMBL" id="PLB38049.1"/>
    </source>
</evidence>
<sequence length="76" mass="9022">MGLCHGFHFCCWFDWVLILILRRGYDIMDFDLVFFRCFSFRYASCVVVLILFFSFCFSSFRFLSPSFGAVYTGYEG</sequence>
<protein>
    <submittedName>
        <fullName evidence="2">Uncharacterized protein</fullName>
    </submittedName>
</protein>